<keyword evidence="3 6" id="KW-0560">Oxidoreductase</keyword>
<evidence type="ECO:0000256" key="8">
    <source>
        <dbReference type="RuleBase" id="RU003345"/>
    </source>
</evidence>
<feature type="active site" description="Nucleophile" evidence="6">
    <location>
        <position position="285"/>
    </location>
</feature>
<dbReference type="RefSeq" id="WP_284481544.1">
    <property type="nucleotide sequence ID" value="NZ_JASNJD010000009.1"/>
</dbReference>
<feature type="active site" description="Charge relay system" evidence="6">
    <location>
        <position position="163"/>
    </location>
</feature>
<comment type="cofactor">
    <cofactor evidence="6">
        <name>K(+)</name>
        <dbReference type="ChEBI" id="CHEBI:29103"/>
    </cofactor>
    <text evidence="6">Binds 2 potassium ions per subunit.</text>
</comment>
<keyword evidence="1 6" id="KW-0479">Metal-binding</keyword>
<feature type="binding site" evidence="6">
    <location>
        <position position="452"/>
    </location>
    <ligand>
        <name>K(+)</name>
        <dbReference type="ChEBI" id="CHEBI:29103"/>
        <label>2</label>
    </ligand>
</feature>
<dbReference type="HAMAP" id="MF_00804">
    <property type="entry name" value="BADH"/>
    <property type="match status" value="1"/>
</dbReference>
<evidence type="ECO:0000313" key="10">
    <source>
        <dbReference type="EMBL" id="MDK3018737.1"/>
    </source>
</evidence>
<keyword evidence="4 6" id="KW-0520">NAD</keyword>
<dbReference type="Pfam" id="PF00171">
    <property type="entry name" value="Aldedh"/>
    <property type="match status" value="1"/>
</dbReference>
<keyword evidence="5 6" id="KW-0558">Oxidation</keyword>
<evidence type="ECO:0000256" key="7">
    <source>
        <dbReference type="PROSITE-ProRule" id="PRU10007"/>
    </source>
</evidence>
<comment type="similarity">
    <text evidence="6 8">Belongs to the aldehyde dehydrogenase family.</text>
</comment>
<dbReference type="InterPro" id="IPR029510">
    <property type="entry name" value="Ald_DH_CS_GLU"/>
</dbReference>
<feature type="binding site" evidence="6">
    <location>
        <begin position="177"/>
        <end position="180"/>
    </location>
    <ligand>
        <name>NAD(+)</name>
        <dbReference type="ChEBI" id="CHEBI:57540"/>
    </ligand>
</feature>
<dbReference type="Gene3D" id="3.40.605.10">
    <property type="entry name" value="Aldehyde Dehydrogenase, Chain A, domain 1"/>
    <property type="match status" value="1"/>
</dbReference>
<dbReference type="PANTHER" id="PTHR11699">
    <property type="entry name" value="ALDEHYDE DEHYDROGENASE-RELATED"/>
    <property type="match status" value="1"/>
</dbReference>
<dbReference type="SUPFAM" id="SSF53720">
    <property type="entry name" value="ALDH-like"/>
    <property type="match status" value="1"/>
</dbReference>
<dbReference type="InterPro" id="IPR011264">
    <property type="entry name" value="BADH"/>
</dbReference>
<feature type="binding site" evidence="6">
    <location>
        <position position="95"/>
    </location>
    <ligand>
        <name>K(+)</name>
        <dbReference type="ChEBI" id="CHEBI:29103"/>
        <label>1</label>
    </ligand>
</feature>
<reference evidence="10 11" key="1">
    <citation type="submission" date="2023-05" db="EMBL/GenBank/DDBJ databases">
        <title>Pseudodonghicola sp. nov.</title>
        <authorList>
            <person name="Huang J."/>
        </authorList>
    </citation>
    <scope>NUCLEOTIDE SEQUENCE [LARGE SCALE GENOMIC DNA]</scope>
    <source>
        <strain evidence="10 11">IC7</strain>
    </source>
</reference>
<comment type="function">
    <text evidence="6">Involved in the biosynthesis of the osmoprotectant glycine betaine. Catalyzes the irreversible oxidation of betaine aldehyde to the corresponding acid.</text>
</comment>
<dbReference type="PROSITE" id="PS00070">
    <property type="entry name" value="ALDEHYDE_DEHYDR_CYS"/>
    <property type="match status" value="1"/>
</dbReference>
<keyword evidence="2 6" id="KW-0630">Potassium</keyword>
<comment type="caution">
    <text evidence="6">Lacks conserved residue(s) required for the propagation of feature annotation.</text>
</comment>
<dbReference type="Proteomes" id="UP001243757">
    <property type="component" value="Unassembled WGS sequence"/>
</dbReference>
<feature type="binding site" evidence="6">
    <location>
        <position position="382"/>
    </location>
    <ligand>
        <name>NAD(+)</name>
        <dbReference type="ChEBI" id="CHEBI:57540"/>
    </ligand>
</feature>
<accession>A0ABT7F2A2</accession>
<sequence>MTASCQPPASHFIDGRYVEDTAGDPIAVISPVTGAEIARLHAATPALIDQALEAATRAQTDWAARSGKERGRVLRRAAEIMRARNRDLSVLETQDTGKPLQETLVADAASGADALEHFGSIAAGLTGEHIPLGGDFAFTVREPLGVCVGIGAWNYPIQIASWKAAPALACGNAMVFKPSEMTPLSALKLAEILIEAGAPAGLFNVVQGMGPVGAALSTDARVAKVSLTGSVPTGRRVYTAAAEGLKHVTMELGGKSPLIVFDDADIENAISGAILGNFYSSGQICSNGTRVFVQKGIKEKFLARLTERLQGVVMGDPLDEAVNFGPLISTAQMEKVLSYIEIGKTEGARLITGGHRADLNGCFVEPTVFADVTDQMTIAREEIFGPVMAVLDFEAEEEVIARANDTQFGLAAGVFTADLSRAHRVIGQLKAGTTWINTYNLTPVEMPFGGVKASGFGRENGWAAIEHYSQLKSVYVALGATEAPY</sequence>
<dbReference type="InterPro" id="IPR016160">
    <property type="entry name" value="Ald_DH_CS_CYS"/>
</dbReference>
<evidence type="ECO:0000256" key="6">
    <source>
        <dbReference type="HAMAP-Rule" id="MF_00804"/>
    </source>
</evidence>
<keyword evidence="11" id="KW-1185">Reference proteome</keyword>
<feature type="active site" description="Proton acceptor" evidence="6">
    <location>
        <position position="251"/>
    </location>
</feature>
<dbReference type="CDD" id="cd07090">
    <property type="entry name" value="ALDH_F9_TMBADH"/>
    <property type="match status" value="1"/>
</dbReference>
<name>A0ABT7F2A2_9RHOB</name>
<feature type="binding site" evidence="6">
    <location>
        <position position="253"/>
    </location>
    <ligand>
        <name>NAD(+)</name>
        <dbReference type="ChEBI" id="CHEBI:57540"/>
    </ligand>
</feature>
<feature type="binding site" evidence="6">
    <location>
        <position position="29"/>
    </location>
    <ligand>
        <name>K(+)</name>
        <dbReference type="ChEBI" id="CHEBI:29103"/>
        <label>1</label>
    </ligand>
</feature>
<comment type="pathway">
    <text evidence="6">Amine and polyamine biosynthesis; betaine biosynthesis via choline pathway; betaine from betaine aldehyde: step 1/1.</text>
</comment>
<evidence type="ECO:0000256" key="5">
    <source>
        <dbReference type="ARBA" id="ARBA00023097"/>
    </source>
</evidence>
<evidence type="ECO:0000256" key="4">
    <source>
        <dbReference type="ARBA" id="ARBA00023027"/>
    </source>
</evidence>
<feature type="binding site" evidence="6">
    <location>
        <position position="455"/>
    </location>
    <ligand>
        <name>K(+)</name>
        <dbReference type="ChEBI" id="CHEBI:29103"/>
        <label>2</label>
    </ligand>
</feature>
<feature type="binding site" evidence="6">
    <location>
        <begin position="151"/>
        <end position="153"/>
    </location>
    <ligand>
        <name>NAD(+)</name>
        <dbReference type="ChEBI" id="CHEBI:57540"/>
    </ligand>
</feature>
<feature type="binding site" description="covalent" evidence="6">
    <location>
        <position position="285"/>
    </location>
    <ligand>
        <name>NAD(+)</name>
        <dbReference type="ChEBI" id="CHEBI:57540"/>
    </ligand>
</feature>
<comment type="subunit">
    <text evidence="6">Dimer of dimers.</text>
</comment>
<feature type="active site" evidence="7">
    <location>
        <position position="251"/>
    </location>
</feature>
<feature type="modified residue" description="Cysteine sulfenic acid (-SOH)" evidence="6">
    <location>
        <position position="285"/>
    </location>
</feature>
<feature type="domain" description="Aldehyde dehydrogenase" evidence="9">
    <location>
        <begin position="18"/>
        <end position="474"/>
    </location>
</feature>
<evidence type="ECO:0000259" key="9">
    <source>
        <dbReference type="Pfam" id="PF00171"/>
    </source>
</evidence>
<protein>
    <recommendedName>
        <fullName evidence="6">Betaine aldehyde dehydrogenase</fullName>
        <shortName evidence="6">BADH</shortName>
        <ecNumber evidence="6">1.2.1.8</ecNumber>
    </recommendedName>
</protein>
<comment type="caution">
    <text evidence="10">The sequence shown here is derived from an EMBL/GenBank/DDBJ whole genome shotgun (WGS) entry which is preliminary data.</text>
</comment>
<organism evidence="10 11">
    <name type="scientific">Pseudodonghicola flavimaris</name>
    <dbReference type="NCBI Taxonomy" id="3050036"/>
    <lineage>
        <taxon>Bacteria</taxon>
        <taxon>Pseudomonadati</taxon>
        <taxon>Pseudomonadota</taxon>
        <taxon>Alphaproteobacteria</taxon>
        <taxon>Rhodobacterales</taxon>
        <taxon>Paracoccaceae</taxon>
        <taxon>Pseudodonghicola</taxon>
    </lineage>
</organism>
<dbReference type="EC" id="1.2.1.8" evidence="6"/>
<dbReference type="NCBIfam" id="TIGR01804">
    <property type="entry name" value="BADH"/>
    <property type="match status" value="1"/>
</dbReference>
<dbReference type="Gene3D" id="3.40.309.10">
    <property type="entry name" value="Aldehyde Dehydrogenase, Chain A, domain 2"/>
    <property type="match status" value="1"/>
</dbReference>
<dbReference type="PROSITE" id="PS00687">
    <property type="entry name" value="ALDEHYDE_DEHYDR_GLU"/>
    <property type="match status" value="1"/>
</dbReference>
<gene>
    <name evidence="6 10" type="primary">betB</name>
    <name evidence="10" type="ORF">QO033_13720</name>
</gene>
<dbReference type="InterPro" id="IPR016161">
    <property type="entry name" value="Ald_DH/histidinol_DH"/>
</dbReference>
<dbReference type="NCBIfam" id="NF009725">
    <property type="entry name" value="PRK13252.1"/>
    <property type="match status" value="1"/>
</dbReference>
<dbReference type="InterPro" id="IPR015590">
    <property type="entry name" value="Aldehyde_DH_dom"/>
</dbReference>
<evidence type="ECO:0000313" key="11">
    <source>
        <dbReference type="Proteomes" id="UP001243757"/>
    </source>
</evidence>
<evidence type="ECO:0000256" key="2">
    <source>
        <dbReference type="ARBA" id="ARBA00022958"/>
    </source>
</evidence>
<evidence type="ECO:0000256" key="3">
    <source>
        <dbReference type="ARBA" id="ARBA00023002"/>
    </source>
</evidence>
<proteinExistence type="inferred from homology"/>
<keyword evidence="6" id="KW-0521">NADP</keyword>
<feature type="binding site" evidence="6">
    <location>
        <position position="245"/>
    </location>
    <ligand>
        <name>K(+)</name>
        <dbReference type="ChEBI" id="CHEBI:29103"/>
        <label>2</label>
    </ligand>
</feature>
<dbReference type="InterPro" id="IPR016163">
    <property type="entry name" value="Ald_DH_C"/>
</dbReference>
<feature type="active site" description="Charge relay system" evidence="6">
    <location>
        <position position="459"/>
    </location>
</feature>
<dbReference type="EMBL" id="JASNJD010000009">
    <property type="protein sequence ID" value="MDK3018737.1"/>
    <property type="molecule type" value="Genomic_DNA"/>
</dbReference>
<evidence type="ECO:0000256" key="1">
    <source>
        <dbReference type="ARBA" id="ARBA00022723"/>
    </source>
</evidence>
<dbReference type="InterPro" id="IPR016162">
    <property type="entry name" value="Ald_DH_N"/>
</dbReference>
<comment type="catalytic activity">
    <reaction evidence="6">
        <text>betaine aldehyde + NAD(+) + H2O = glycine betaine + NADH + 2 H(+)</text>
        <dbReference type="Rhea" id="RHEA:15305"/>
        <dbReference type="ChEBI" id="CHEBI:15377"/>
        <dbReference type="ChEBI" id="CHEBI:15378"/>
        <dbReference type="ChEBI" id="CHEBI:15710"/>
        <dbReference type="ChEBI" id="CHEBI:17750"/>
        <dbReference type="ChEBI" id="CHEBI:57540"/>
        <dbReference type="ChEBI" id="CHEBI:57945"/>
        <dbReference type="EC" id="1.2.1.8"/>
    </reaction>
</comment>
<dbReference type="GO" id="GO:0008802">
    <property type="term" value="F:betaine-aldehyde dehydrogenase (NAD+) activity"/>
    <property type="evidence" value="ECO:0007669"/>
    <property type="project" value="UniProtKB-EC"/>
</dbReference>